<evidence type="ECO:0000313" key="2">
    <source>
        <dbReference type="EMBL" id="PIT86551.1"/>
    </source>
</evidence>
<evidence type="ECO:0000313" key="3">
    <source>
        <dbReference type="Proteomes" id="UP000229362"/>
    </source>
</evidence>
<keyword evidence="2" id="KW-0808">Transferase</keyword>
<gene>
    <name evidence="2" type="ORF">COU33_02510</name>
</gene>
<feature type="domain" description="Formyl transferase N-terminal" evidence="1">
    <location>
        <begin position="44"/>
        <end position="130"/>
    </location>
</feature>
<dbReference type="GO" id="GO:0016740">
    <property type="term" value="F:transferase activity"/>
    <property type="evidence" value="ECO:0007669"/>
    <property type="project" value="UniProtKB-KW"/>
</dbReference>
<sequence length="213" mass="24396">MKLHLLVDNPKSWIVPYVLRLQQELIAKGHAVTYVSDQKHITEGDCAFFLGCEHIVKQETLDKNTHNLVIHESALPAGKGWSPLTWQILAGENAIPVTLFEAQASVDSGDIYAQTILQFEGHELNEELKHAQGEATMRLVHMFVDMYPNISPTAQQGTESFYEKRTPKDSELDINKTIQEQFNLLRVVDNERYPAYFMHMGKKYILRITKEDI</sequence>
<accession>A0A2M6W1A4</accession>
<dbReference type="InterPro" id="IPR002376">
    <property type="entry name" value="Formyl_transf_N"/>
</dbReference>
<reference evidence="3" key="1">
    <citation type="submission" date="2017-09" db="EMBL/GenBank/DDBJ databases">
        <title>Depth-based differentiation of microbial function through sediment-hosted aquifers and enrichment of novel symbionts in the deep terrestrial subsurface.</title>
        <authorList>
            <person name="Probst A.J."/>
            <person name="Ladd B."/>
            <person name="Jarett J.K."/>
            <person name="Geller-Mcgrath D.E."/>
            <person name="Sieber C.M.K."/>
            <person name="Emerson J.B."/>
            <person name="Anantharaman K."/>
            <person name="Thomas B.C."/>
            <person name="Malmstrom R."/>
            <person name="Stieglmeier M."/>
            <person name="Klingl A."/>
            <person name="Woyke T."/>
            <person name="Ryan C.M."/>
            <person name="Banfield J.F."/>
        </authorList>
    </citation>
    <scope>NUCLEOTIDE SEQUENCE [LARGE SCALE GENOMIC DNA]</scope>
</reference>
<dbReference type="SUPFAM" id="SSF50486">
    <property type="entry name" value="FMT C-terminal domain-like"/>
    <property type="match status" value="1"/>
</dbReference>
<dbReference type="Gene3D" id="3.40.50.170">
    <property type="entry name" value="Formyl transferase, N-terminal domain"/>
    <property type="match status" value="1"/>
</dbReference>
<protein>
    <submittedName>
        <fullName evidence="2">Methionyl-tRNA formyltransferase</fullName>
    </submittedName>
</protein>
<name>A0A2M6W1A4_9BACT</name>
<organism evidence="2 3">
    <name type="scientific">Candidatus Magasanikbacteria bacterium CG10_big_fil_rev_8_21_14_0_10_43_6</name>
    <dbReference type="NCBI Taxonomy" id="1974650"/>
    <lineage>
        <taxon>Bacteria</taxon>
        <taxon>Candidatus Magasanikiibacteriota</taxon>
    </lineage>
</organism>
<evidence type="ECO:0000259" key="1">
    <source>
        <dbReference type="Pfam" id="PF00551"/>
    </source>
</evidence>
<dbReference type="AlphaFoldDB" id="A0A2M6W1A4"/>
<dbReference type="Pfam" id="PF00551">
    <property type="entry name" value="Formyl_trans_N"/>
    <property type="match status" value="1"/>
</dbReference>
<dbReference type="Gene3D" id="3.10.25.20">
    <property type="match status" value="1"/>
</dbReference>
<proteinExistence type="predicted"/>
<dbReference type="InterPro" id="IPR011034">
    <property type="entry name" value="Formyl_transferase-like_C_sf"/>
</dbReference>
<comment type="caution">
    <text evidence="2">The sequence shown here is derived from an EMBL/GenBank/DDBJ whole genome shotgun (WGS) entry which is preliminary data.</text>
</comment>
<dbReference type="SUPFAM" id="SSF53328">
    <property type="entry name" value="Formyltransferase"/>
    <property type="match status" value="1"/>
</dbReference>
<dbReference type="Proteomes" id="UP000229362">
    <property type="component" value="Unassembled WGS sequence"/>
</dbReference>
<dbReference type="InterPro" id="IPR036477">
    <property type="entry name" value="Formyl_transf_N_sf"/>
</dbReference>
<dbReference type="EMBL" id="PFBZ01000108">
    <property type="protein sequence ID" value="PIT86551.1"/>
    <property type="molecule type" value="Genomic_DNA"/>
</dbReference>